<dbReference type="EMBL" id="JACGXL010000004">
    <property type="protein sequence ID" value="MBA8888616.1"/>
    <property type="molecule type" value="Genomic_DNA"/>
</dbReference>
<organism evidence="1 2">
    <name type="scientific">Dokdonella fugitiva</name>
    <dbReference type="NCBI Taxonomy" id="328517"/>
    <lineage>
        <taxon>Bacteria</taxon>
        <taxon>Pseudomonadati</taxon>
        <taxon>Pseudomonadota</taxon>
        <taxon>Gammaproteobacteria</taxon>
        <taxon>Lysobacterales</taxon>
        <taxon>Rhodanobacteraceae</taxon>
        <taxon>Dokdonella</taxon>
    </lineage>
</organism>
<dbReference type="AlphaFoldDB" id="A0A839F204"/>
<comment type="caution">
    <text evidence="1">The sequence shown here is derived from an EMBL/GenBank/DDBJ whole genome shotgun (WGS) entry which is preliminary data.</text>
</comment>
<evidence type="ECO:0000313" key="1">
    <source>
        <dbReference type="EMBL" id="MBA8888616.1"/>
    </source>
</evidence>
<keyword evidence="2" id="KW-1185">Reference proteome</keyword>
<dbReference type="Proteomes" id="UP000550401">
    <property type="component" value="Unassembled WGS sequence"/>
</dbReference>
<proteinExistence type="predicted"/>
<accession>A0A839F204</accession>
<protein>
    <submittedName>
        <fullName evidence="1">Uncharacterized protein</fullName>
    </submittedName>
</protein>
<reference evidence="1 2" key="1">
    <citation type="submission" date="2020-07" db="EMBL/GenBank/DDBJ databases">
        <title>Genomic Encyclopedia of Type Strains, Phase IV (KMG-V): Genome sequencing to study the core and pangenomes of soil and plant-associated prokaryotes.</title>
        <authorList>
            <person name="Whitman W."/>
        </authorList>
    </citation>
    <scope>NUCLEOTIDE SEQUENCE [LARGE SCALE GENOMIC DNA]</scope>
    <source>
        <strain evidence="1 2">RH2WT43</strain>
    </source>
</reference>
<sequence length="34" mass="3176">MASVHAAPATDLAVDADGIGVEAPPALTAAAATE</sequence>
<evidence type="ECO:0000313" key="2">
    <source>
        <dbReference type="Proteomes" id="UP000550401"/>
    </source>
</evidence>
<gene>
    <name evidence="1" type="ORF">FHW12_002849</name>
</gene>
<name>A0A839F204_9GAMM</name>